<gene>
    <name evidence="2" type="ORF">CBR_g12613</name>
</gene>
<keyword evidence="3" id="KW-1185">Reference proteome</keyword>
<feature type="compositionally biased region" description="Polar residues" evidence="1">
    <location>
        <begin position="592"/>
        <end position="601"/>
    </location>
</feature>
<evidence type="ECO:0000313" key="2">
    <source>
        <dbReference type="EMBL" id="GBG72893.1"/>
    </source>
</evidence>
<feature type="compositionally biased region" description="Polar residues" evidence="1">
    <location>
        <begin position="612"/>
        <end position="635"/>
    </location>
</feature>
<dbReference type="EMBL" id="BFEA01000173">
    <property type="protein sequence ID" value="GBG72893.1"/>
    <property type="molecule type" value="Genomic_DNA"/>
</dbReference>
<proteinExistence type="predicted"/>
<reference evidence="2 3" key="1">
    <citation type="journal article" date="2018" name="Cell">
        <title>The Chara Genome: Secondary Complexity and Implications for Plant Terrestrialization.</title>
        <authorList>
            <person name="Nishiyama T."/>
            <person name="Sakayama H."/>
            <person name="Vries J.D."/>
            <person name="Buschmann H."/>
            <person name="Saint-Marcoux D."/>
            <person name="Ullrich K.K."/>
            <person name="Haas F.B."/>
            <person name="Vanderstraeten L."/>
            <person name="Becker D."/>
            <person name="Lang D."/>
            <person name="Vosolsobe S."/>
            <person name="Rombauts S."/>
            <person name="Wilhelmsson P.K.I."/>
            <person name="Janitza P."/>
            <person name="Kern R."/>
            <person name="Heyl A."/>
            <person name="Rumpler F."/>
            <person name="Villalobos L.I.A.C."/>
            <person name="Clay J.M."/>
            <person name="Skokan R."/>
            <person name="Toyoda A."/>
            <person name="Suzuki Y."/>
            <person name="Kagoshima H."/>
            <person name="Schijlen E."/>
            <person name="Tajeshwar N."/>
            <person name="Catarino B."/>
            <person name="Hetherington A.J."/>
            <person name="Saltykova A."/>
            <person name="Bonnot C."/>
            <person name="Breuninger H."/>
            <person name="Symeonidi A."/>
            <person name="Radhakrishnan G.V."/>
            <person name="Van Nieuwerburgh F."/>
            <person name="Deforce D."/>
            <person name="Chang C."/>
            <person name="Karol K.G."/>
            <person name="Hedrich R."/>
            <person name="Ulvskov P."/>
            <person name="Glockner G."/>
            <person name="Delwiche C.F."/>
            <person name="Petrasek J."/>
            <person name="Van de Peer Y."/>
            <person name="Friml J."/>
            <person name="Beilby M."/>
            <person name="Dolan L."/>
            <person name="Kohara Y."/>
            <person name="Sugano S."/>
            <person name="Fujiyama A."/>
            <person name="Delaux P.-M."/>
            <person name="Quint M."/>
            <person name="TheiBen G."/>
            <person name="Hagemann M."/>
            <person name="Harholt J."/>
            <person name="Dunand C."/>
            <person name="Zachgo S."/>
            <person name="Langdale J."/>
            <person name="Maumus F."/>
            <person name="Straeten D.V.D."/>
            <person name="Gould S.B."/>
            <person name="Rensing S.A."/>
        </authorList>
    </citation>
    <scope>NUCLEOTIDE SEQUENCE [LARGE SCALE GENOMIC DNA]</scope>
    <source>
        <strain evidence="2 3">S276</strain>
    </source>
</reference>
<comment type="caution">
    <text evidence="2">The sequence shown here is derived from an EMBL/GenBank/DDBJ whole genome shotgun (WGS) entry which is preliminary data.</text>
</comment>
<evidence type="ECO:0000256" key="1">
    <source>
        <dbReference type="SAM" id="MobiDB-lite"/>
    </source>
</evidence>
<accession>A0A388KSI0</accession>
<sequence length="799" mass="90224">MLLPIEFLRKTNGYRKSGQFPTVTAGYQLTLPLVPFDAPVESLAGLSMCFSDRRQVVLTPQQPLSGKEKVITYQRRSSGRSSGNLPKKKGLARPPSDFPGSSRARASSRSRDTAQRGMDEESDEDEWVRQLHSRLLATPGYIRGEGSFDVNVGREAGGGVNGEYDEDEGECGSGERREQVGGAVDHMEWEKVAASGGVGGGSVGGSEMEDEELEDEGGDACILRIPVGDITFNQRSLNMAIVAGIDAAIEASTRPRSEDDPAPWDPLELVLAPITPSQDANSQGIRVLPQDFDPDRADEFFYYPVAGQHTSEVMKRVVTRNSAAVEVFGFRNYDRIRIIYFDDDHTNGYTYVSTYDNTRADRFMLSSFHQACEDIRGFWDSKKRIGLVGNVSKGDPTGVTHQEEWRNFMRLCMGKSCDKSLWTECLAPKWDLTNRMRGYMNVATCKDWIWTLAIQFLGKDVRNDCTVQKQKTAHRPNRDMYHKLGKKRNKMWEYLFQDQPKSSFEHDYIVRKAMAQEAYGGYHKAQVGAFAMFVARCEQMKFTANQAMLTYGEYNNIVKTTDAWNPIESDEETKTSDLKIEERVKRLREGMQSVSACSVPNENPEEGRTKSGGASSPTRDVTDRASSIEQMQTDSPTPLQALENTLIHGNRHGFQGRSRTLRGNTKHNMLADADNDDLAVPDALPRLMLGDDIPDRIVQVSERPYFIEDKVPETTPEKWRHHILWHTNVFEPCIFKREWMMALHLTSGWKVKPRLTEVPWLKVTKSEIVFRVRCENEGADEVTVEEKAQLLFDSLHSNN</sequence>
<feature type="region of interest" description="Disordered" evidence="1">
    <location>
        <begin position="67"/>
        <end position="127"/>
    </location>
</feature>
<dbReference type="Proteomes" id="UP000265515">
    <property type="component" value="Unassembled WGS sequence"/>
</dbReference>
<feature type="compositionally biased region" description="Polar residues" evidence="1">
    <location>
        <begin position="74"/>
        <end position="84"/>
    </location>
</feature>
<dbReference type="Gramene" id="GBG72893">
    <property type="protein sequence ID" value="GBG72893"/>
    <property type="gene ID" value="CBR_g12613"/>
</dbReference>
<organism evidence="2 3">
    <name type="scientific">Chara braunii</name>
    <name type="common">Braun's stonewort</name>
    <dbReference type="NCBI Taxonomy" id="69332"/>
    <lineage>
        <taxon>Eukaryota</taxon>
        <taxon>Viridiplantae</taxon>
        <taxon>Streptophyta</taxon>
        <taxon>Charophyceae</taxon>
        <taxon>Charales</taxon>
        <taxon>Characeae</taxon>
        <taxon>Chara</taxon>
    </lineage>
</organism>
<evidence type="ECO:0000313" key="3">
    <source>
        <dbReference type="Proteomes" id="UP000265515"/>
    </source>
</evidence>
<protein>
    <submittedName>
        <fullName evidence="2">Uncharacterized protein</fullName>
    </submittedName>
</protein>
<name>A0A388KSI0_CHABU</name>
<feature type="region of interest" description="Disordered" evidence="1">
    <location>
        <begin position="590"/>
        <end position="635"/>
    </location>
</feature>
<feature type="compositionally biased region" description="Basic and acidic residues" evidence="1">
    <location>
        <begin position="109"/>
        <end position="119"/>
    </location>
</feature>
<dbReference type="AlphaFoldDB" id="A0A388KSI0"/>